<comment type="caution">
    <text evidence="3">The sequence shown here is derived from an EMBL/GenBank/DDBJ whole genome shotgun (WGS) entry which is preliminary data.</text>
</comment>
<accession>A0A6N9H582</accession>
<evidence type="ECO:0000313" key="4">
    <source>
        <dbReference type="Proteomes" id="UP000469215"/>
    </source>
</evidence>
<feature type="region of interest" description="Disordered" evidence="1">
    <location>
        <begin position="23"/>
        <end position="85"/>
    </location>
</feature>
<evidence type="ECO:0000256" key="2">
    <source>
        <dbReference type="SAM" id="SignalP"/>
    </source>
</evidence>
<feature type="compositionally biased region" description="Low complexity" evidence="1">
    <location>
        <begin position="43"/>
        <end position="57"/>
    </location>
</feature>
<organism evidence="3 4">
    <name type="scientific">Brevibacterium rongguiense</name>
    <dbReference type="NCBI Taxonomy" id="2695267"/>
    <lineage>
        <taxon>Bacteria</taxon>
        <taxon>Bacillati</taxon>
        <taxon>Actinomycetota</taxon>
        <taxon>Actinomycetes</taxon>
        <taxon>Micrococcales</taxon>
        <taxon>Brevibacteriaceae</taxon>
        <taxon>Brevibacterium</taxon>
    </lineage>
</organism>
<dbReference type="PANTHER" id="PTHR38589:SF1">
    <property type="entry name" value="BLR0621 PROTEIN"/>
    <property type="match status" value="1"/>
</dbReference>
<gene>
    <name evidence="3" type="ORF">GSY69_04340</name>
</gene>
<keyword evidence="4" id="KW-1185">Reference proteome</keyword>
<evidence type="ECO:0000256" key="1">
    <source>
        <dbReference type="SAM" id="MobiDB-lite"/>
    </source>
</evidence>
<dbReference type="EMBL" id="WWEQ01000012">
    <property type="protein sequence ID" value="MYM19217.1"/>
    <property type="molecule type" value="Genomic_DNA"/>
</dbReference>
<proteinExistence type="predicted"/>
<feature type="chain" id="PRO_5027093553" evidence="2">
    <location>
        <begin position="21"/>
        <end position="378"/>
    </location>
</feature>
<dbReference type="AlphaFoldDB" id="A0A6N9H582"/>
<feature type="signal peptide" evidence="2">
    <location>
        <begin position="1"/>
        <end position="20"/>
    </location>
</feature>
<dbReference type="PANTHER" id="PTHR38589">
    <property type="entry name" value="BLR0621 PROTEIN"/>
    <property type="match status" value="1"/>
</dbReference>
<dbReference type="RefSeq" id="WP_160952653.1">
    <property type="nucleotide sequence ID" value="NZ_WWEQ01000012.1"/>
</dbReference>
<name>A0A6N9H582_9MICO</name>
<keyword evidence="2" id="KW-0732">Signal</keyword>
<reference evidence="3 4" key="1">
    <citation type="submission" date="2020-01" db="EMBL/GenBank/DDBJ databases">
        <authorList>
            <person name="Deng T."/>
        </authorList>
    </citation>
    <scope>NUCLEOTIDE SEQUENCE [LARGE SCALE GENOMIC DNA]</scope>
    <source>
        <strain evidence="3 4">5221</strain>
    </source>
</reference>
<protein>
    <submittedName>
        <fullName evidence="3">L,D-transpeptidase family protein</fullName>
    </submittedName>
</protein>
<sequence length="378" mass="39782">MLCAATTAALVLGLGLPATAAELGGSGSEPSAAHSAAPRESQASDSHASELASSEAAQTKGARTPLATTEAKAPTARAKSATAPTATARAVKIDAKISAAAARAKLGAAKGATASVKGGVRQNYARGAVFLKKGAKTAYAVRSGMLGRYRSAAGLPTGNEACHGKNWCTQPFSGSPRTLSWTSGKMRVCTGLRKRVEGKKASALQVIEVDQTSTRHANVYACVRDSNGTYKRDGGAYAGLVGKTGTAAKKREGDGKTPRGVYWMRGGFGTSKNPGLKHQRYTKVTKKTVWVDSSASKYYNTMRPSGKSEKLYQRGPYRHAQVIGYNEKRAKGKGSAIFLHRRTSASNYTMGCVAVYDSSLVKLMKWQISKDVQIAIHA</sequence>
<dbReference type="Proteomes" id="UP000469215">
    <property type="component" value="Unassembled WGS sequence"/>
</dbReference>
<evidence type="ECO:0000313" key="3">
    <source>
        <dbReference type="EMBL" id="MYM19217.1"/>
    </source>
</evidence>